<feature type="region of interest" description="Disordered" evidence="1">
    <location>
        <begin position="411"/>
        <end position="430"/>
    </location>
</feature>
<dbReference type="EMBL" id="DS113284">
    <property type="protein sequence ID" value="EAY13511.1"/>
    <property type="molecule type" value="Genomic_DNA"/>
</dbReference>
<evidence type="ECO:0000313" key="4">
    <source>
        <dbReference type="Proteomes" id="UP000001542"/>
    </source>
</evidence>
<keyword evidence="2" id="KW-0732">Signal</keyword>
<gene>
    <name evidence="3" type="ORF">TVAG_343400</name>
</gene>
<proteinExistence type="predicted"/>
<sequence length="430" mass="49757">MFLIFLFSIFSYCNENETQQTTYRTQLEEFPPERDGTLVKDFIYYLDQALEKAKEEYTCKTIIVQNITQAFRDVLNRSLFHDPLISSRGNFLTALDCLQNLAAIVQLNVLQSSQVIAEKLSETIKQFNLDHIVEIYDQILNDRISTQPIDQLMNESHAEFVKNKEKFLGFYHLFINTTKKSITDALIDADILEPRDNSTNNETEIENEDEITYSKTELIPHLLNAFVDLSKSASNFAVAATHSRLQTFQDIIGGDPFQKINIFAQQLINETNLMLYTFRKSNDNVYSNMTFSETFKLLKSELKTGVKKLVRDYKKSLRKIGTNTFHQIINNTIEEVVPVEVEVNSTDANSTNSTSTVAKKIIYQKKYNKEDVLNAINAVKKQASGFINETRQAWREGREDMEFLKQTVRERSKKMKEKAQEALKKEFEDE</sequence>
<protein>
    <submittedName>
        <fullName evidence="3">Uncharacterized protein</fullName>
    </submittedName>
</protein>
<dbReference type="RefSeq" id="XP_001325734.1">
    <property type="nucleotide sequence ID" value="XM_001325699.1"/>
</dbReference>
<name>A2E1E4_TRIV3</name>
<reference evidence="3" key="2">
    <citation type="journal article" date="2007" name="Science">
        <title>Draft genome sequence of the sexually transmitted pathogen Trichomonas vaginalis.</title>
        <authorList>
            <person name="Carlton J.M."/>
            <person name="Hirt R.P."/>
            <person name="Silva J.C."/>
            <person name="Delcher A.L."/>
            <person name="Schatz M."/>
            <person name="Zhao Q."/>
            <person name="Wortman J.R."/>
            <person name="Bidwell S.L."/>
            <person name="Alsmark U.C.M."/>
            <person name="Besteiro S."/>
            <person name="Sicheritz-Ponten T."/>
            <person name="Noel C.J."/>
            <person name="Dacks J.B."/>
            <person name="Foster P.G."/>
            <person name="Simillion C."/>
            <person name="Van de Peer Y."/>
            <person name="Miranda-Saavedra D."/>
            <person name="Barton G.J."/>
            <person name="Westrop G.D."/>
            <person name="Mueller S."/>
            <person name="Dessi D."/>
            <person name="Fiori P.L."/>
            <person name="Ren Q."/>
            <person name="Paulsen I."/>
            <person name="Zhang H."/>
            <person name="Bastida-Corcuera F.D."/>
            <person name="Simoes-Barbosa A."/>
            <person name="Brown M.T."/>
            <person name="Hayes R.D."/>
            <person name="Mukherjee M."/>
            <person name="Okumura C.Y."/>
            <person name="Schneider R."/>
            <person name="Smith A.J."/>
            <person name="Vanacova S."/>
            <person name="Villalvazo M."/>
            <person name="Haas B.J."/>
            <person name="Pertea M."/>
            <person name="Feldblyum T.V."/>
            <person name="Utterback T.R."/>
            <person name="Shu C.L."/>
            <person name="Osoegawa K."/>
            <person name="de Jong P.J."/>
            <person name="Hrdy I."/>
            <person name="Horvathova L."/>
            <person name="Zubacova Z."/>
            <person name="Dolezal P."/>
            <person name="Malik S.B."/>
            <person name="Logsdon J.M. Jr."/>
            <person name="Henze K."/>
            <person name="Gupta A."/>
            <person name="Wang C.C."/>
            <person name="Dunne R.L."/>
            <person name="Upcroft J.A."/>
            <person name="Upcroft P."/>
            <person name="White O."/>
            <person name="Salzberg S.L."/>
            <person name="Tang P."/>
            <person name="Chiu C.-H."/>
            <person name="Lee Y.-S."/>
            <person name="Embley T.M."/>
            <person name="Coombs G.H."/>
            <person name="Mottram J.C."/>
            <person name="Tachezy J."/>
            <person name="Fraser-Liggett C.M."/>
            <person name="Johnson P.J."/>
        </authorList>
    </citation>
    <scope>NUCLEOTIDE SEQUENCE [LARGE SCALE GENOMIC DNA]</scope>
    <source>
        <strain evidence="3">G3</strain>
    </source>
</reference>
<evidence type="ECO:0000313" key="3">
    <source>
        <dbReference type="EMBL" id="EAY13511.1"/>
    </source>
</evidence>
<dbReference type="InParanoid" id="A2E1E4"/>
<evidence type="ECO:0000256" key="1">
    <source>
        <dbReference type="SAM" id="MobiDB-lite"/>
    </source>
</evidence>
<reference evidence="3" key="1">
    <citation type="submission" date="2006-10" db="EMBL/GenBank/DDBJ databases">
        <authorList>
            <person name="Amadeo P."/>
            <person name="Zhao Q."/>
            <person name="Wortman J."/>
            <person name="Fraser-Liggett C."/>
            <person name="Carlton J."/>
        </authorList>
    </citation>
    <scope>NUCLEOTIDE SEQUENCE</scope>
    <source>
        <strain evidence="3">G3</strain>
    </source>
</reference>
<dbReference type="SMR" id="A2E1E4"/>
<accession>A2E1E4</accession>
<dbReference type="VEuPathDB" id="TrichDB:TVAGG3_0320060"/>
<organism evidence="3 4">
    <name type="scientific">Trichomonas vaginalis (strain ATCC PRA-98 / G3)</name>
    <dbReference type="NCBI Taxonomy" id="412133"/>
    <lineage>
        <taxon>Eukaryota</taxon>
        <taxon>Metamonada</taxon>
        <taxon>Parabasalia</taxon>
        <taxon>Trichomonadida</taxon>
        <taxon>Trichomonadidae</taxon>
        <taxon>Trichomonas</taxon>
    </lineage>
</organism>
<keyword evidence="4" id="KW-1185">Reference proteome</keyword>
<feature type="chain" id="PRO_5013379510" evidence="2">
    <location>
        <begin position="16"/>
        <end position="430"/>
    </location>
</feature>
<dbReference type="Proteomes" id="UP000001542">
    <property type="component" value="Unassembled WGS sequence"/>
</dbReference>
<dbReference type="AlphaFoldDB" id="A2E1E4"/>
<feature type="signal peptide" evidence="2">
    <location>
        <begin position="1"/>
        <end position="15"/>
    </location>
</feature>
<feature type="compositionally biased region" description="Basic and acidic residues" evidence="1">
    <location>
        <begin position="417"/>
        <end position="430"/>
    </location>
</feature>
<dbReference type="KEGG" id="tva:4771490"/>
<evidence type="ECO:0000256" key="2">
    <source>
        <dbReference type="SAM" id="SignalP"/>
    </source>
</evidence>
<dbReference type="VEuPathDB" id="TrichDB:TVAG_343400"/>